<keyword evidence="1" id="KW-0472">Membrane</keyword>
<proteinExistence type="predicted"/>
<evidence type="ECO:0000313" key="2">
    <source>
        <dbReference type="EMBL" id="KAJ7087604.1"/>
    </source>
</evidence>
<sequence>MALTRATLAYKAAAPATAVPGPTANPASVPLARPKTYSLAISDTYRGRLLELDNENHERVTGVAEGRSYARQVVKKVTFQWWTENGAEPDTMDVLAPSHPYFHPVHSNDMITLYGVDKTMFDTFYPADNIWKISSVSTPPQYRSRGVKTGIGMPLGAQLRLNHNNQIDLTSPSGPSTPIHQCQHFDISISSSFTVNSLSIPPWLLSVPSFIVVWLIIGIIAVWLIGSEFTFWLRFIWHPSLHSLILISHIPFNFGLSYSTGIISVWLVSSEFTFWLCSLCFIWRHGLRSLVLISRIPFSFSLRAPSDALLRGIITVATKGPSMTGWPYKHTRPMAAGFLLLDQMGGTPRSRPQDFLTVFGLPFVKNTYNDNRKVWDNACIGGINPEQLIAENNGGSWRSFRTKWK</sequence>
<keyword evidence="1" id="KW-0812">Transmembrane</keyword>
<reference evidence="2" key="1">
    <citation type="submission" date="2023-03" db="EMBL/GenBank/DDBJ databases">
        <title>Massive genome expansion in bonnet fungi (Mycena s.s.) driven by repeated elements and novel gene families across ecological guilds.</title>
        <authorList>
            <consortium name="Lawrence Berkeley National Laboratory"/>
            <person name="Harder C.B."/>
            <person name="Miyauchi S."/>
            <person name="Viragh M."/>
            <person name="Kuo A."/>
            <person name="Thoen E."/>
            <person name="Andreopoulos B."/>
            <person name="Lu D."/>
            <person name="Skrede I."/>
            <person name="Drula E."/>
            <person name="Henrissat B."/>
            <person name="Morin E."/>
            <person name="Kohler A."/>
            <person name="Barry K."/>
            <person name="LaButti K."/>
            <person name="Morin E."/>
            <person name="Salamov A."/>
            <person name="Lipzen A."/>
            <person name="Mereny Z."/>
            <person name="Hegedus B."/>
            <person name="Baldrian P."/>
            <person name="Stursova M."/>
            <person name="Weitz H."/>
            <person name="Taylor A."/>
            <person name="Grigoriev I.V."/>
            <person name="Nagy L.G."/>
            <person name="Martin F."/>
            <person name="Kauserud H."/>
        </authorList>
    </citation>
    <scope>NUCLEOTIDE SEQUENCE</scope>
    <source>
        <strain evidence="2">CBHHK173m</strain>
    </source>
</reference>
<name>A0AAD6U252_9AGAR</name>
<evidence type="ECO:0000313" key="3">
    <source>
        <dbReference type="Proteomes" id="UP001222325"/>
    </source>
</evidence>
<protein>
    <submittedName>
        <fullName evidence="2">Uncharacterized protein</fullName>
    </submittedName>
</protein>
<keyword evidence="1" id="KW-1133">Transmembrane helix</keyword>
<comment type="caution">
    <text evidence="2">The sequence shown here is derived from an EMBL/GenBank/DDBJ whole genome shotgun (WGS) entry which is preliminary data.</text>
</comment>
<evidence type="ECO:0000256" key="1">
    <source>
        <dbReference type="SAM" id="Phobius"/>
    </source>
</evidence>
<feature type="transmembrane region" description="Helical" evidence="1">
    <location>
        <begin position="203"/>
        <end position="224"/>
    </location>
</feature>
<gene>
    <name evidence="2" type="ORF">B0H15DRAFT_801197</name>
</gene>
<dbReference type="AlphaFoldDB" id="A0AAD6U252"/>
<keyword evidence="3" id="KW-1185">Reference proteome</keyword>
<accession>A0AAD6U252</accession>
<dbReference type="Proteomes" id="UP001222325">
    <property type="component" value="Unassembled WGS sequence"/>
</dbReference>
<dbReference type="EMBL" id="JARJCN010000028">
    <property type="protein sequence ID" value="KAJ7087604.1"/>
    <property type="molecule type" value="Genomic_DNA"/>
</dbReference>
<organism evidence="2 3">
    <name type="scientific">Mycena belliarum</name>
    <dbReference type="NCBI Taxonomy" id="1033014"/>
    <lineage>
        <taxon>Eukaryota</taxon>
        <taxon>Fungi</taxon>
        <taxon>Dikarya</taxon>
        <taxon>Basidiomycota</taxon>
        <taxon>Agaricomycotina</taxon>
        <taxon>Agaricomycetes</taxon>
        <taxon>Agaricomycetidae</taxon>
        <taxon>Agaricales</taxon>
        <taxon>Marasmiineae</taxon>
        <taxon>Mycenaceae</taxon>
        <taxon>Mycena</taxon>
    </lineage>
</organism>